<comment type="subcellular location">
    <subcellularLocation>
        <location evidence="1">Cell membrane</location>
        <topology evidence="1">Multi-pass membrane protein</topology>
    </subcellularLocation>
</comment>
<keyword evidence="5" id="KW-1133">Transmembrane helix</keyword>
<reference evidence="7 8" key="2">
    <citation type="submission" date="2023-10" db="EMBL/GenBank/DDBJ databases">
        <authorList>
            <person name="Choi B."/>
        </authorList>
    </citation>
    <scope>NUCLEOTIDE SEQUENCE [LARGE SCALE GENOMIC DNA]</scope>
    <source>
        <strain evidence="7 8">UMB0023</strain>
    </source>
</reference>
<dbReference type="AlphaFoldDB" id="A0A9X7F7Y4"/>
<proteinExistence type="inferred from homology"/>
<keyword evidence="8" id="KW-1185">Reference proteome</keyword>
<evidence type="ECO:0000256" key="6">
    <source>
        <dbReference type="ARBA" id="ARBA00023136"/>
    </source>
</evidence>
<protein>
    <submittedName>
        <fullName evidence="7">DoxX family protein</fullName>
    </submittedName>
</protein>
<dbReference type="PANTHER" id="PTHR33452">
    <property type="entry name" value="OXIDOREDUCTASE CATD-RELATED"/>
    <property type="match status" value="1"/>
</dbReference>
<dbReference type="EMBL" id="CP136962">
    <property type="protein sequence ID" value="WOS97603.1"/>
    <property type="molecule type" value="Genomic_DNA"/>
</dbReference>
<evidence type="ECO:0000313" key="8">
    <source>
        <dbReference type="Proteomes" id="UP000234781"/>
    </source>
</evidence>
<name>A0A9X7F7Y4_NEIPE</name>
<dbReference type="PANTHER" id="PTHR33452:SF4">
    <property type="entry name" value="BLL4328 PROTEIN"/>
    <property type="match status" value="1"/>
</dbReference>
<evidence type="ECO:0000256" key="1">
    <source>
        <dbReference type="ARBA" id="ARBA00004651"/>
    </source>
</evidence>
<evidence type="ECO:0000256" key="2">
    <source>
        <dbReference type="ARBA" id="ARBA00006679"/>
    </source>
</evidence>
<dbReference type="Pfam" id="PF07681">
    <property type="entry name" value="DoxX"/>
    <property type="match status" value="1"/>
</dbReference>
<dbReference type="InterPro" id="IPR051907">
    <property type="entry name" value="DoxX-like_oxidoreductase"/>
</dbReference>
<dbReference type="Proteomes" id="UP000234781">
    <property type="component" value="Chromosome"/>
</dbReference>
<evidence type="ECO:0000313" key="7">
    <source>
        <dbReference type="EMBL" id="WOS97603.1"/>
    </source>
</evidence>
<evidence type="ECO:0000256" key="4">
    <source>
        <dbReference type="ARBA" id="ARBA00022692"/>
    </source>
</evidence>
<evidence type="ECO:0000256" key="5">
    <source>
        <dbReference type="ARBA" id="ARBA00022989"/>
    </source>
</evidence>
<keyword evidence="6" id="KW-0472">Membrane</keyword>
<evidence type="ECO:0000256" key="3">
    <source>
        <dbReference type="ARBA" id="ARBA00022475"/>
    </source>
</evidence>
<dbReference type="RefSeq" id="WP_101755753.1">
    <property type="nucleotide sequence ID" value="NZ_CP136962.1"/>
</dbReference>
<reference evidence="8" key="1">
    <citation type="submission" date="2017-12" db="EMBL/GenBank/DDBJ databases">
        <title>Phylogenetic diversity of female urinary microbiome.</title>
        <authorList>
            <person name="Thomas-White K."/>
            <person name="Wolfe A.J."/>
        </authorList>
    </citation>
    <scope>NUCLEOTIDE SEQUENCE [LARGE SCALE GENOMIC DNA]</scope>
    <source>
        <strain evidence="8">UMB0023</strain>
    </source>
</reference>
<dbReference type="GO" id="GO:0005886">
    <property type="term" value="C:plasma membrane"/>
    <property type="evidence" value="ECO:0007669"/>
    <property type="project" value="UniProtKB-SubCell"/>
</dbReference>
<organism evidence="7 8">
    <name type="scientific">Neisseria perflava</name>
    <dbReference type="NCBI Taxonomy" id="33053"/>
    <lineage>
        <taxon>Bacteria</taxon>
        <taxon>Pseudomonadati</taxon>
        <taxon>Pseudomonadota</taxon>
        <taxon>Betaproteobacteria</taxon>
        <taxon>Neisseriales</taxon>
        <taxon>Neisseriaceae</taxon>
        <taxon>Neisseria</taxon>
    </lineage>
</organism>
<accession>A0A9X7F7Y4</accession>
<keyword evidence="4" id="KW-0812">Transmembrane</keyword>
<comment type="similarity">
    <text evidence="2">Belongs to the DoxX family.</text>
</comment>
<keyword evidence="3" id="KW-1003">Cell membrane</keyword>
<gene>
    <name evidence="7" type="ORF">CYJ98_008505</name>
</gene>
<sequence>MSALKSFQPVVLSVLRIVTAYLFLLHGTAKFFSFPMSMGGAPEGLMLVAGILEIVGGILLILGLFTRPAAFVLSGQMAVAYFMAHASSGDVLFPLANQGESAVLFCFVFLYLAVAGGGAWAVDNVFGKDKD</sequence>
<dbReference type="InterPro" id="IPR032808">
    <property type="entry name" value="DoxX"/>
</dbReference>